<reference evidence="4 5" key="1">
    <citation type="submission" date="2018-05" db="EMBL/GenBank/DDBJ databases">
        <title>Complete Genome Sequence of Deinococcus sp. strain 17bor-2.</title>
        <authorList>
            <person name="Srinivasan S."/>
        </authorList>
    </citation>
    <scope>NUCLEOTIDE SEQUENCE [LARGE SCALE GENOMIC DNA]</scope>
    <source>
        <strain evidence="4 5">17bor-2</strain>
    </source>
</reference>
<evidence type="ECO:0000256" key="1">
    <source>
        <dbReference type="SAM" id="MobiDB-lite"/>
    </source>
</evidence>
<evidence type="ECO:0000259" key="3">
    <source>
        <dbReference type="SMART" id="SM01080"/>
    </source>
</evidence>
<dbReference type="EMBL" id="CP029494">
    <property type="protein sequence ID" value="AWN23973.1"/>
    <property type="molecule type" value="Genomic_DNA"/>
</dbReference>
<dbReference type="RefSeq" id="WP_109827701.1">
    <property type="nucleotide sequence ID" value="NZ_CP029494.1"/>
</dbReference>
<sequence>MKNGHDADTSAPPTLVAGSPIPEDAAHPKADPDFHLQARRALRESSLAVLIFLLLSWAATEGRLGWFSDTLADAQDKAYDALAKLENNFVSPLAPPPGTPQVIFVDIDEASVNTFNPGLYLFHRGLLADLVQKLSATHPRAIYIDLNLSMASQEPDLTRHGAARFPRSKGDQALYGLLTAPHDFPILLSQPALFGEPLARLGGALCWVTPEVITDSGDTVRRIPRRWQDGPYPAAEALFQAAQPGGFHCPKAQHAGEVPKNVYRTALYGEPIIFHRIPAANEAEYGWPGVSVIRAGDLLGPADLRPEAGTVVVIGRTDAGSQDLHNSTVGNVPGVELHLNALMTLLLYHHGVQAVHPLLSAGLAFLVMLLAILGAPLLSAFLTRQLERLGLKQKIGDLFEHPILWGLLYLAAFVAYRYTGRFLDFALPILSLEFSRLILSHQTNKLVRKTLKMAKVL</sequence>
<evidence type="ECO:0000256" key="2">
    <source>
        <dbReference type="SAM" id="Phobius"/>
    </source>
</evidence>
<dbReference type="AlphaFoldDB" id="A0A2Z3JFM9"/>
<keyword evidence="5" id="KW-1185">Reference proteome</keyword>
<evidence type="ECO:0000313" key="4">
    <source>
        <dbReference type="EMBL" id="AWN23973.1"/>
    </source>
</evidence>
<keyword evidence="2" id="KW-0812">Transmembrane</keyword>
<dbReference type="KEGG" id="dez:DKM44_12655"/>
<keyword evidence="2" id="KW-1133">Transmembrane helix</keyword>
<dbReference type="OrthoDB" id="27305at2"/>
<protein>
    <recommendedName>
        <fullName evidence="3">CHASE2 domain-containing protein</fullName>
    </recommendedName>
</protein>
<evidence type="ECO:0000313" key="5">
    <source>
        <dbReference type="Proteomes" id="UP000245368"/>
    </source>
</evidence>
<gene>
    <name evidence="4" type="ORF">DKM44_12655</name>
</gene>
<keyword evidence="2" id="KW-0472">Membrane</keyword>
<dbReference type="Pfam" id="PF05226">
    <property type="entry name" value="CHASE2"/>
    <property type="match status" value="1"/>
</dbReference>
<dbReference type="Proteomes" id="UP000245368">
    <property type="component" value="Chromosome"/>
</dbReference>
<organism evidence="4 5">
    <name type="scientific">Deinococcus irradiatisoli</name>
    <dbReference type="NCBI Taxonomy" id="2202254"/>
    <lineage>
        <taxon>Bacteria</taxon>
        <taxon>Thermotogati</taxon>
        <taxon>Deinococcota</taxon>
        <taxon>Deinococci</taxon>
        <taxon>Deinococcales</taxon>
        <taxon>Deinococcaceae</taxon>
        <taxon>Deinococcus</taxon>
    </lineage>
</organism>
<dbReference type="SMART" id="SM01080">
    <property type="entry name" value="CHASE2"/>
    <property type="match status" value="1"/>
</dbReference>
<feature type="domain" description="CHASE2" evidence="3">
    <location>
        <begin position="71"/>
        <end position="375"/>
    </location>
</feature>
<name>A0A2Z3JFM9_9DEIO</name>
<feature type="transmembrane region" description="Helical" evidence="2">
    <location>
        <begin position="358"/>
        <end position="383"/>
    </location>
</feature>
<feature type="region of interest" description="Disordered" evidence="1">
    <location>
        <begin position="1"/>
        <end position="30"/>
    </location>
</feature>
<accession>A0A2Z3JFM9</accession>
<dbReference type="InterPro" id="IPR007890">
    <property type="entry name" value="CHASE2"/>
</dbReference>
<proteinExistence type="predicted"/>
<feature type="transmembrane region" description="Helical" evidence="2">
    <location>
        <begin position="395"/>
        <end position="416"/>
    </location>
</feature>